<dbReference type="OrthoDB" id="7055730at2"/>
<evidence type="ECO:0000313" key="1">
    <source>
        <dbReference type="EMBL" id="PPK65121.1"/>
    </source>
</evidence>
<name>A0A2S6GIY9_9GAMM</name>
<keyword evidence="2" id="KW-1185">Reference proteome</keyword>
<evidence type="ECO:0008006" key="3">
    <source>
        <dbReference type="Google" id="ProtNLM"/>
    </source>
</evidence>
<dbReference type="EMBL" id="PTIY01000022">
    <property type="protein sequence ID" value="PPK65121.1"/>
    <property type="molecule type" value="Genomic_DNA"/>
</dbReference>
<evidence type="ECO:0000313" key="2">
    <source>
        <dbReference type="Proteomes" id="UP000238071"/>
    </source>
</evidence>
<proteinExistence type="predicted"/>
<accession>A0A2S6GIY9</accession>
<organism evidence="1 2">
    <name type="scientific">Methylobacter tundripaludum</name>
    <dbReference type="NCBI Taxonomy" id="173365"/>
    <lineage>
        <taxon>Bacteria</taxon>
        <taxon>Pseudomonadati</taxon>
        <taxon>Pseudomonadota</taxon>
        <taxon>Gammaproteobacteria</taxon>
        <taxon>Methylococcales</taxon>
        <taxon>Methylococcaceae</taxon>
        <taxon>Methylobacter</taxon>
    </lineage>
</organism>
<reference evidence="1 2" key="1">
    <citation type="submission" date="2018-02" db="EMBL/GenBank/DDBJ databases">
        <title>Subsurface microbial communities from deep shales in Ohio and West Virginia, USA.</title>
        <authorList>
            <person name="Wrighton K."/>
        </authorList>
    </citation>
    <scope>NUCLEOTIDE SEQUENCE [LARGE SCALE GENOMIC DNA]</scope>
    <source>
        <strain evidence="1 2">OWC-G53F</strain>
    </source>
</reference>
<comment type="caution">
    <text evidence="1">The sequence shown here is derived from an EMBL/GenBank/DDBJ whole genome shotgun (WGS) entry which is preliminary data.</text>
</comment>
<gene>
    <name evidence="1" type="ORF">B0F88_1221</name>
</gene>
<dbReference type="Proteomes" id="UP000238071">
    <property type="component" value="Unassembled WGS sequence"/>
</dbReference>
<protein>
    <recommendedName>
        <fullName evidence="3">HEAT repeat protein</fullName>
    </recommendedName>
</protein>
<dbReference type="AlphaFoldDB" id="A0A2S6GIY9"/>
<sequence length="157" mass="18295">MQLKSPIGGVILENTVPDNIEELKRHAADRTSYKTRLAAVEELGKFKCQQSKDILWRLMLNDRVHTVQHRAFLKLQAFGETVKLPRKRKGHLVKDINRRLGVVFTAIGGIYSEEKFNEKFKEMYPEFYDIYMYEKGNGFNRWVQNVLASLPKPKPKA</sequence>